<feature type="transmembrane region" description="Helical" evidence="7">
    <location>
        <begin position="80"/>
        <end position="105"/>
    </location>
</feature>
<organism evidence="8 9">
    <name type="scientific">Gracilibacillus halophilus YIM-C55.5</name>
    <dbReference type="NCBI Taxonomy" id="1308866"/>
    <lineage>
        <taxon>Bacteria</taxon>
        <taxon>Bacillati</taxon>
        <taxon>Bacillota</taxon>
        <taxon>Bacilli</taxon>
        <taxon>Bacillales</taxon>
        <taxon>Bacillaceae</taxon>
        <taxon>Gracilibacillus</taxon>
    </lineage>
</organism>
<dbReference type="GO" id="GO:0016682">
    <property type="term" value="F:oxidoreductase activity, acting on diphenols and related substances as donors, oxygen as acceptor"/>
    <property type="evidence" value="ECO:0007669"/>
    <property type="project" value="TreeGrafter"/>
</dbReference>
<gene>
    <name evidence="8" type="ORF">J416_14138</name>
</gene>
<evidence type="ECO:0000256" key="5">
    <source>
        <dbReference type="ARBA" id="ARBA00022989"/>
    </source>
</evidence>
<dbReference type="PANTHER" id="PTHR43141">
    <property type="entry name" value="CYTOCHROME BD2 SUBUNIT II"/>
    <property type="match status" value="1"/>
</dbReference>
<dbReference type="EMBL" id="APML01000074">
    <property type="protein sequence ID" value="ENH95781.1"/>
    <property type="molecule type" value="Genomic_DNA"/>
</dbReference>
<dbReference type="RefSeq" id="WP_003473634.1">
    <property type="nucleotide sequence ID" value="NZ_APML01000074.1"/>
</dbReference>
<keyword evidence="4 7" id="KW-0812">Transmembrane</keyword>
<dbReference type="Pfam" id="PF02322">
    <property type="entry name" value="Cyt_bd_oxida_II"/>
    <property type="match status" value="1"/>
</dbReference>
<dbReference type="PATRIC" id="fig|1308866.3.peg.2849"/>
<evidence type="ECO:0000256" key="4">
    <source>
        <dbReference type="ARBA" id="ARBA00022692"/>
    </source>
</evidence>
<evidence type="ECO:0000313" key="9">
    <source>
        <dbReference type="Proteomes" id="UP000012283"/>
    </source>
</evidence>
<dbReference type="eggNOG" id="COG1294">
    <property type="taxonomic scope" value="Bacteria"/>
</dbReference>
<dbReference type="GO" id="GO:0070069">
    <property type="term" value="C:cytochrome complex"/>
    <property type="evidence" value="ECO:0007669"/>
    <property type="project" value="TreeGrafter"/>
</dbReference>
<comment type="caution">
    <text evidence="8">The sequence shown here is derived from an EMBL/GenBank/DDBJ whole genome shotgun (WGS) entry which is preliminary data.</text>
</comment>
<evidence type="ECO:0000256" key="2">
    <source>
        <dbReference type="ARBA" id="ARBA00007543"/>
    </source>
</evidence>
<dbReference type="GO" id="GO:0019646">
    <property type="term" value="P:aerobic electron transport chain"/>
    <property type="evidence" value="ECO:0007669"/>
    <property type="project" value="TreeGrafter"/>
</dbReference>
<dbReference type="GO" id="GO:0005886">
    <property type="term" value="C:plasma membrane"/>
    <property type="evidence" value="ECO:0007669"/>
    <property type="project" value="UniProtKB-SubCell"/>
</dbReference>
<accession>N4WRE1</accession>
<protein>
    <submittedName>
        <fullName evidence="8">Cytochrome d ubiquinol oxidase subunit II</fullName>
    </submittedName>
</protein>
<sequence>MPYDVIGISVLWLFLFGYLIIASIDFGAGFFNAYSLFTNKYHMISHIVHRYLSPVWEVTNVFLVFFFVGIVGFFPQTAYYYGTVMLVPVSISLLLLAIRGAYYAFTTYGKLKKNIWTYIYGVTGLFIPASLTIAFTVSEGGFIDETRNGVSLRYWELFTSPLTWSIVLLSLTSVLYISAVFLTWYAVKAKDYQAASLLRKYALTWALPTIITASGIIVELRGHNPTHFNQMLHLWWLFALSVLFFCITVYLLWRKKHEGVAVVFLITQFFVAFFAYGLSHYPYLLYPYVTLQDSLTSHGMAVALIVAFIAGVCLLLPSLYLLFRLFLFDKDYVEGKRSKKKGAY</sequence>
<dbReference type="Proteomes" id="UP000012283">
    <property type="component" value="Unassembled WGS sequence"/>
</dbReference>
<feature type="transmembrane region" description="Helical" evidence="7">
    <location>
        <begin position="55"/>
        <end position="74"/>
    </location>
</feature>
<keyword evidence="9" id="KW-1185">Reference proteome</keyword>
<dbReference type="OrthoDB" id="2416742at2"/>
<name>N4WRE1_9BACI</name>
<feature type="transmembrane region" description="Helical" evidence="7">
    <location>
        <begin position="162"/>
        <end position="186"/>
    </location>
</feature>
<evidence type="ECO:0000256" key="3">
    <source>
        <dbReference type="ARBA" id="ARBA00022475"/>
    </source>
</evidence>
<evidence type="ECO:0000256" key="1">
    <source>
        <dbReference type="ARBA" id="ARBA00004651"/>
    </source>
</evidence>
<feature type="transmembrane region" description="Helical" evidence="7">
    <location>
        <begin position="198"/>
        <end position="218"/>
    </location>
</feature>
<reference evidence="8 9" key="1">
    <citation type="submission" date="2013-03" db="EMBL/GenBank/DDBJ databases">
        <title>Draft genome sequence of Gracibacillus halophilus YIM-C55.5, a moderately halophilic and thermophilic organism from the Xiaochaidamu salt lake.</title>
        <authorList>
            <person name="Sugumar T."/>
            <person name="Polireddy D.R."/>
            <person name="Antony A."/>
            <person name="Madhava Y.R."/>
            <person name="Sivakumar N."/>
        </authorList>
    </citation>
    <scope>NUCLEOTIDE SEQUENCE [LARGE SCALE GENOMIC DNA]</scope>
    <source>
        <strain evidence="8 9">YIM-C55.5</strain>
    </source>
</reference>
<feature type="transmembrane region" description="Helical" evidence="7">
    <location>
        <begin position="6"/>
        <end position="34"/>
    </location>
</feature>
<comment type="similarity">
    <text evidence="2">Belongs to the cytochrome ubiquinol oxidase subunit 2 family.</text>
</comment>
<comment type="subcellular location">
    <subcellularLocation>
        <location evidence="1">Cell membrane</location>
        <topology evidence="1">Multi-pass membrane protein</topology>
    </subcellularLocation>
</comment>
<proteinExistence type="inferred from homology"/>
<evidence type="ECO:0000313" key="8">
    <source>
        <dbReference type="EMBL" id="ENH95781.1"/>
    </source>
</evidence>
<evidence type="ECO:0000256" key="7">
    <source>
        <dbReference type="SAM" id="Phobius"/>
    </source>
</evidence>
<dbReference type="GO" id="GO:0009055">
    <property type="term" value="F:electron transfer activity"/>
    <property type="evidence" value="ECO:0007669"/>
    <property type="project" value="TreeGrafter"/>
</dbReference>
<keyword evidence="3" id="KW-1003">Cell membrane</keyword>
<dbReference type="PANTHER" id="PTHR43141:SF4">
    <property type="entry name" value="CYTOCHROME BD2 SUBUNIT II"/>
    <property type="match status" value="1"/>
</dbReference>
<feature type="transmembrane region" description="Helical" evidence="7">
    <location>
        <begin position="117"/>
        <end position="137"/>
    </location>
</feature>
<dbReference type="STRING" id="1308866.J416_14138"/>
<keyword evidence="5 7" id="KW-1133">Transmembrane helix</keyword>
<dbReference type="InterPro" id="IPR003317">
    <property type="entry name" value="Cyt-d_oxidase_su2"/>
</dbReference>
<feature type="transmembrane region" description="Helical" evidence="7">
    <location>
        <begin position="299"/>
        <end position="327"/>
    </location>
</feature>
<evidence type="ECO:0000256" key="6">
    <source>
        <dbReference type="ARBA" id="ARBA00023136"/>
    </source>
</evidence>
<dbReference type="AlphaFoldDB" id="N4WRE1"/>
<feature type="transmembrane region" description="Helical" evidence="7">
    <location>
        <begin position="260"/>
        <end position="279"/>
    </location>
</feature>
<feature type="transmembrane region" description="Helical" evidence="7">
    <location>
        <begin position="233"/>
        <end position="253"/>
    </location>
</feature>
<keyword evidence="6 7" id="KW-0472">Membrane</keyword>